<keyword evidence="3" id="KW-1185">Reference proteome</keyword>
<dbReference type="RefSeq" id="WP_170197052.1">
    <property type="nucleotide sequence ID" value="NZ_JABBNB010000037.1"/>
</dbReference>
<reference evidence="2 3" key="1">
    <citation type="submission" date="2020-04" db="EMBL/GenBank/DDBJ databases">
        <title>Gordonia sp. nov. TBRC 11910.</title>
        <authorList>
            <person name="Suriyachadkun C."/>
        </authorList>
    </citation>
    <scope>NUCLEOTIDE SEQUENCE [LARGE SCALE GENOMIC DNA]</scope>
    <source>
        <strain evidence="2 3">TBRC 11910</strain>
    </source>
</reference>
<dbReference type="EMBL" id="JABBNB010000037">
    <property type="protein sequence ID" value="NMO04551.1"/>
    <property type="molecule type" value="Genomic_DNA"/>
</dbReference>
<evidence type="ECO:0000313" key="3">
    <source>
        <dbReference type="Proteomes" id="UP000550729"/>
    </source>
</evidence>
<feature type="domain" description="FAS1-like dehydratase" evidence="1">
    <location>
        <begin position="19"/>
        <end position="104"/>
    </location>
</feature>
<dbReference type="Pfam" id="PF13452">
    <property type="entry name" value="FAS1_DH_region"/>
    <property type="match status" value="1"/>
</dbReference>
<dbReference type="InterPro" id="IPR039569">
    <property type="entry name" value="FAS1-like_DH_region"/>
</dbReference>
<gene>
    <name evidence="2" type="ORF">HH308_25350</name>
</gene>
<comment type="caution">
    <text evidence="2">The sequence shown here is derived from an EMBL/GenBank/DDBJ whole genome shotgun (WGS) entry which is preliminary data.</text>
</comment>
<accession>A0A848L7V0</accession>
<evidence type="ECO:0000313" key="2">
    <source>
        <dbReference type="EMBL" id="NMO04551.1"/>
    </source>
</evidence>
<sequence>MDSLVEGLSYAVDDVAVDPEHVAEFSAVLGAPDDIVPPSYFNVVLMGVVGEFVMSGLVPQHGVVHTAEAATYKRSLRLGEVVSTTLEVTAVRRRAGAVSVTTLTKVNAPAEPEIAVVTTTIAFEEEGAAADE</sequence>
<organism evidence="2 3">
    <name type="scientific">Gordonia asplenii</name>
    <dbReference type="NCBI Taxonomy" id="2725283"/>
    <lineage>
        <taxon>Bacteria</taxon>
        <taxon>Bacillati</taxon>
        <taxon>Actinomycetota</taxon>
        <taxon>Actinomycetes</taxon>
        <taxon>Mycobacteriales</taxon>
        <taxon>Gordoniaceae</taxon>
        <taxon>Gordonia</taxon>
    </lineage>
</organism>
<evidence type="ECO:0000259" key="1">
    <source>
        <dbReference type="Pfam" id="PF13452"/>
    </source>
</evidence>
<dbReference type="InterPro" id="IPR029069">
    <property type="entry name" value="HotDog_dom_sf"/>
</dbReference>
<protein>
    <submittedName>
        <fullName evidence="2">MaoC family dehydratase</fullName>
    </submittedName>
</protein>
<dbReference type="AlphaFoldDB" id="A0A848L7V0"/>
<name>A0A848L7V0_9ACTN</name>
<dbReference type="Proteomes" id="UP000550729">
    <property type="component" value="Unassembled WGS sequence"/>
</dbReference>
<dbReference type="SUPFAM" id="SSF54637">
    <property type="entry name" value="Thioesterase/thiol ester dehydrase-isomerase"/>
    <property type="match status" value="1"/>
</dbReference>
<dbReference type="Gene3D" id="3.10.129.10">
    <property type="entry name" value="Hotdog Thioesterase"/>
    <property type="match status" value="1"/>
</dbReference>
<proteinExistence type="predicted"/>